<feature type="binding site" evidence="7">
    <location>
        <position position="137"/>
    </location>
    <ligand>
        <name>Zn(2+)</name>
        <dbReference type="ChEBI" id="CHEBI:29105"/>
    </ligand>
</feature>
<dbReference type="SUPFAM" id="SSF46785">
    <property type="entry name" value="Winged helix' DNA-binding domain"/>
    <property type="match status" value="1"/>
</dbReference>
<evidence type="ECO:0000256" key="5">
    <source>
        <dbReference type="ARBA" id="ARBA00023125"/>
    </source>
</evidence>
<comment type="similarity">
    <text evidence="1">Belongs to the Fur family.</text>
</comment>
<feature type="binding site" evidence="7">
    <location>
        <position position="134"/>
    </location>
    <ligand>
        <name>Zn(2+)</name>
        <dbReference type="ChEBI" id="CHEBI:29105"/>
    </ligand>
</feature>
<evidence type="ECO:0000256" key="1">
    <source>
        <dbReference type="ARBA" id="ARBA00007957"/>
    </source>
</evidence>
<sequence>MIPNKEKVNKYHKSTRLTAQKKTILACLRHFEPIHPTSQMVFQRVKKEIPNISLATVYRNLNSLRKGGFVEEIVVHDEPSRYDGRVDAHLHFRCECCKEIVDVEDPNLFRSTSRLLKEKGFLVQRSTLVYSGLCRKCQNHKKDDSLFCSALGKIKSSLPKKGSSCQICGFQEECSYHTIK</sequence>
<evidence type="ECO:0000256" key="3">
    <source>
        <dbReference type="ARBA" id="ARBA00022833"/>
    </source>
</evidence>
<dbReference type="InterPro" id="IPR043135">
    <property type="entry name" value="Fur_C"/>
</dbReference>
<dbReference type="GO" id="GO:0000976">
    <property type="term" value="F:transcription cis-regulatory region binding"/>
    <property type="evidence" value="ECO:0007669"/>
    <property type="project" value="TreeGrafter"/>
</dbReference>
<dbReference type="GO" id="GO:0003700">
    <property type="term" value="F:DNA-binding transcription factor activity"/>
    <property type="evidence" value="ECO:0007669"/>
    <property type="project" value="InterPro"/>
</dbReference>
<gene>
    <name evidence="8" type="ORF">COT24_03900</name>
</gene>
<keyword evidence="5" id="KW-0238">DNA-binding</keyword>
<dbReference type="Gene3D" id="3.30.1490.190">
    <property type="match status" value="1"/>
</dbReference>
<reference evidence="8 9" key="1">
    <citation type="submission" date="2017-09" db="EMBL/GenBank/DDBJ databases">
        <title>Depth-based differentiation of microbial function through sediment-hosted aquifers and enrichment of novel symbionts in the deep terrestrial subsurface.</title>
        <authorList>
            <person name="Probst A.J."/>
            <person name="Ladd B."/>
            <person name="Jarett J.K."/>
            <person name="Geller-Mcgrath D.E."/>
            <person name="Sieber C.M."/>
            <person name="Emerson J.B."/>
            <person name="Anantharaman K."/>
            <person name="Thomas B.C."/>
            <person name="Malmstrom R."/>
            <person name="Stieglmeier M."/>
            <person name="Klingl A."/>
            <person name="Woyke T."/>
            <person name="Ryan C.M."/>
            <person name="Banfield J.F."/>
        </authorList>
    </citation>
    <scope>NUCLEOTIDE SEQUENCE [LARGE SCALE GENOMIC DNA]</scope>
    <source>
        <strain evidence="8">CG08_land_8_20_14_0_20_40_16</strain>
    </source>
</reference>
<accession>A0A2H0YV18</accession>
<evidence type="ECO:0008006" key="10">
    <source>
        <dbReference type="Google" id="ProtNLM"/>
    </source>
</evidence>
<feature type="binding site" evidence="7">
    <location>
        <position position="97"/>
    </location>
    <ligand>
        <name>Zn(2+)</name>
        <dbReference type="ChEBI" id="CHEBI:29105"/>
    </ligand>
</feature>
<dbReference type="GO" id="GO:0045892">
    <property type="term" value="P:negative regulation of DNA-templated transcription"/>
    <property type="evidence" value="ECO:0007669"/>
    <property type="project" value="TreeGrafter"/>
</dbReference>
<comment type="caution">
    <text evidence="8">The sequence shown here is derived from an EMBL/GenBank/DDBJ whole genome shotgun (WGS) entry which is preliminary data.</text>
</comment>
<keyword evidence="4" id="KW-0805">Transcription regulation</keyword>
<dbReference type="PANTHER" id="PTHR33202">
    <property type="entry name" value="ZINC UPTAKE REGULATION PROTEIN"/>
    <property type="match status" value="1"/>
</dbReference>
<proteinExistence type="inferred from homology"/>
<feature type="binding site" evidence="7">
    <location>
        <position position="94"/>
    </location>
    <ligand>
        <name>Zn(2+)</name>
        <dbReference type="ChEBI" id="CHEBI:29105"/>
    </ligand>
</feature>
<dbReference type="GO" id="GO:0008270">
    <property type="term" value="F:zinc ion binding"/>
    <property type="evidence" value="ECO:0007669"/>
    <property type="project" value="TreeGrafter"/>
</dbReference>
<dbReference type="Gene3D" id="1.10.10.10">
    <property type="entry name" value="Winged helix-like DNA-binding domain superfamily/Winged helix DNA-binding domain"/>
    <property type="match status" value="1"/>
</dbReference>
<dbReference type="Proteomes" id="UP000231542">
    <property type="component" value="Unassembled WGS sequence"/>
</dbReference>
<evidence type="ECO:0000256" key="7">
    <source>
        <dbReference type="PIRSR" id="PIRSR602481-1"/>
    </source>
</evidence>
<evidence type="ECO:0000313" key="8">
    <source>
        <dbReference type="EMBL" id="PIS42338.1"/>
    </source>
</evidence>
<dbReference type="AlphaFoldDB" id="A0A2H0YV18"/>
<dbReference type="InterPro" id="IPR036388">
    <property type="entry name" value="WH-like_DNA-bd_sf"/>
</dbReference>
<evidence type="ECO:0000313" key="9">
    <source>
        <dbReference type="Proteomes" id="UP000231542"/>
    </source>
</evidence>
<protein>
    <recommendedName>
        <fullName evidence="10">Transcriptional repressor</fullName>
    </recommendedName>
</protein>
<name>A0A2H0YV18_9BACT</name>
<dbReference type="Pfam" id="PF01475">
    <property type="entry name" value="FUR"/>
    <property type="match status" value="1"/>
</dbReference>
<evidence type="ECO:0000256" key="2">
    <source>
        <dbReference type="ARBA" id="ARBA00022491"/>
    </source>
</evidence>
<dbReference type="CDD" id="cd07153">
    <property type="entry name" value="Fur_like"/>
    <property type="match status" value="1"/>
</dbReference>
<keyword evidence="2" id="KW-0678">Repressor</keyword>
<dbReference type="EMBL" id="PEXU01000047">
    <property type="protein sequence ID" value="PIS42338.1"/>
    <property type="molecule type" value="Genomic_DNA"/>
</dbReference>
<keyword evidence="3 7" id="KW-0862">Zinc</keyword>
<keyword evidence="7" id="KW-0479">Metal-binding</keyword>
<dbReference type="PANTHER" id="PTHR33202:SF7">
    <property type="entry name" value="FERRIC UPTAKE REGULATION PROTEIN"/>
    <property type="match status" value="1"/>
</dbReference>
<dbReference type="GO" id="GO:1900376">
    <property type="term" value="P:regulation of secondary metabolite biosynthetic process"/>
    <property type="evidence" value="ECO:0007669"/>
    <property type="project" value="TreeGrafter"/>
</dbReference>
<comment type="cofactor">
    <cofactor evidence="7">
        <name>Zn(2+)</name>
        <dbReference type="ChEBI" id="CHEBI:29105"/>
    </cofactor>
    <text evidence="7">Binds 1 zinc ion per subunit.</text>
</comment>
<evidence type="ECO:0000256" key="6">
    <source>
        <dbReference type="ARBA" id="ARBA00023163"/>
    </source>
</evidence>
<dbReference type="InterPro" id="IPR002481">
    <property type="entry name" value="FUR"/>
</dbReference>
<organism evidence="8 9">
    <name type="scientific">Candidatus Kerfeldbacteria bacterium CG08_land_8_20_14_0_20_40_16</name>
    <dbReference type="NCBI Taxonomy" id="2014244"/>
    <lineage>
        <taxon>Bacteria</taxon>
        <taxon>Candidatus Kerfeldiibacteriota</taxon>
    </lineage>
</organism>
<evidence type="ECO:0000256" key="4">
    <source>
        <dbReference type="ARBA" id="ARBA00023015"/>
    </source>
</evidence>
<keyword evidence="6" id="KW-0804">Transcription</keyword>
<dbReference type="InterPro" id="IPR036390">
    <property type="entry name" value="WH_DNA-bd_sf"/>
</dbReference>